<evidence type="ECO:0000313" key="1">
    <source>
        <dbReference type="EMBL" id="GED60698.1"/>
    </source>
</evidence>
<dbReference type="SUPFAM" id="SSF56784">
    <property type="entry name" value="HAD-like"/>
    <property type="match status" value="1"/>
</dbReference>
<dbReference type="EMBL" id="BJOL01000033">
    <property type="protein sequence ID" value="GED60698.1"/>
    <property type="molecule type" value="Genomic_DNA"/>
</dbReference>
<dbReference type="Proteomes" id="UP000319498">
    <property type="component" value="Unassembled WGS sequence"/>
</dbReference>
<keyword evidence="2" id="KW-1185">Reference proteome</keyword>
<dbReference type="PANTHER" id="PTHR17901:SF14">
    <property type="entry name" value="MAGNESIUM-DEPENDENT PHOSPHATASE 1"/>
    <property type="match status" value="1"/>
</dbReference>
<evidence type="ECO:0000313" key="2">
    <source>
        <dbReference type="Proteomes" id="UP000319498"/>
    </source>
</evidence>
<dbReference type="InterPro" id="IPR041492">
    <property type="entry name" value="HAD_2"/>
</dbReference>
<dbReference type="NCBIfam" id="TIGR01681">
    <property type="entry name" value="HAD-SF-IIIC"/>
    <property type="match status" value="1"/>
</dbReference>
<dbReference type="InterPro" id="IPR010033">
    <property type="entry name" value="HAD_SF_ppase_IIIC"/>
</dbReference>
<name>A0ABQ0TG66_9BACL</name>
<dbReference type="Gene3D" id="3.40.50.1000">
    <property type="entry name" value="HAD superfamily/HAD-like"/>
    <property type="match status" value="1"/>
</dbReference>
<dbReference type="NCBIfam" id="TIGR01686">
    <property type="entry name" value="FkbH"/>
    <property type="match status" value="1"/>
</dbReference>
<reference evidence="1 2" key="1">
    <citation type="submission" date="2019-06" db="EMBL/GenBank/DDBJ databases">
        <title>Whole genome shotgun sequence of Brevibacillus formosus NBRC 15716.</title>
        <authorList>
            <person name="Hosoyama A."/>
            <person name="Uohara A."/>
            <person name="Ohji S."/>
            <person name="Ichikawa N."/>
        </authorList>
    </citation>
    <scope>NUCLEOTIDE SEQUENCE [LARGE SCALE GENOMIC DNA]</scope>
    <source>
        <strain evidence="1 2">NBRC 15716</strain>
    </source>
</reference>
<dbReference type="InterPro" id="IPR023214">
    <property type="entry name" value="HAD_sf"/>
</dbReference>
<dbReference type="InterPro" id="IPR010037">
    <property type="entry name" value="FkbH_domain"/>
</dbReference>
<protein>
    <submittedName>
        <fullName evidence="1">Uncharacterized protein</fullName>
    </submittedName>
</protein>
<dbReference type="InterPro" id="IPR036412">
    <property type="entry name" value="HAD-like_sf"/>
</dbReference>
<organism evidence="1 2">
    <name type="scientific">Brevibacillus formosus</name>
    <dbReference type="NCBI Taxonomy" id="54913"/>
    <lineage>
        <taxon>Bacteria</taxon>
        <taxon>Bacillati</taxon>
        <taxon>Bacillota</taxon>
        <taxon>Bacilli</taxon>
        <taxon>Bacillales</taxon>
        <taxon>Paenibacillaceae</taxon>
        <taxon>Brevibacillus</taxon>
    </lineage>
</organism>
<proteinExistence type="predicted"/>
<dbReference type="PANTHER" id="PTHR17901">
    <property type="entry name" value="MAGNESIUM-DEPENDENT PHOSPHATASE 1 MDP1"/>
    <property type="match status" value="1"/>
</dbReference>
<dbReference type="Pfam" id="PF13419">
    <property type="entry name" value="HAD_2"/>
    <property type="match status" value="1"/>
</dbReference>
<dbReference type="InterPro" id="IPR010036">
    <property type="entry name" value="MDP_1_eu_arc"/>
</dbReference>
<sequence>MQMDIKNGIKCVVWDLDNTIWNGVLSEGDDVALNPRIKEILEQLDQRGILQSIASKNNYDDAMRKLKEFEIDRYFLYPQIHWEPKSKSVGIIQQSINIGMDTLLFIDDQPFELDEVKSVHDSINCVHVDQYTELLSHPSLTPAFITEDSKKRREMYLQDIQRKQEEESFTGTNEEFLKTLDMKFIISEAQEDCLKRAEELTVRTNQLNSTGRIYSYDELNYFRNSHDHKLFVCELTDKYGSYGKIGIALVEITETHWHIKLLIMSCRVISRGVGTVLLTHIMQQAQLANKRLLADFKNTERNKMMYVSYRFSNFKEVSKEEDGFVILENDLTQIQKFPPYINVLVQ</sequence>
<dbReference type="Gene3D" id="3.40.630.30">
    <property type="match status" value="1"/>
</dbReference>
<gene>
    <name evidence="1" type="ORF">BFO01nite_48300</name>
</gene>
<accession>A0ABQ0TG66</accession>
<comment type="caution">
    <text evidence="1">The sequence shown here is derived from an EMBL/GenBank/DDBJ whole genome shotgun (WGS) entry which is preliminary data.</text>
</comment>